<proteinExistence type="inferred from homology"/>
<dbReference type="GO" id="GO:0006508">
    <property type="term" value="P:proteolysis"/>
    <property type="evidence" value="ECO:0007669"/>
    <property type="project" value="UniProtKB-KW"/>
</dbReference>
<evidence type="ECO:0000313" key="8">
    <source>
        <dbReference type="EMBL" id="KAF2418381.1"/>
    </source>
</evidence>
<dbReference type="SUPFAM" id="SSF54001">
    <property type="entry name" value="Cysteine proteinases"/>
    <property type="match status" value="1"/>
</dbReference>
<sequence>MAREAAPPRRSARESRAIKYLNSPTPEPEPVKLQSSLDKGPPWDQSVVYPSTGKKRATVNYSDLEKLDDGEFLNDSIIEFYIRWMHEREKERGNLKNDQVYFFSTYFYSALTAPATGRRGLNYEAVQRWTSKDDIFDHDFVVIPVNEHLHWYLAVVCNLSKIKRKFESELGRRKSAGPPPKKYSPETPAVVIIDSMGVGRSKTIANIKEYLIREADDKRGMTITKDDLQGMNAKVGIPQQENFYDCGVHLCGYVDRLMNDP</sequence>
<keyword evidence="4" id="KW-0833">Ubl conjugation pathway</keyword>
<keyword evidence="2" id="KW-0597">Phosphoprotein</keyword>
<keyword evidence="5" id="KW-0378">Hydrolase</keyword>
<dbReference type="InterPro" id="IPR038765">
    <property type="entry name" value="Papain-like_cys_pep_sf"/>
</dbReference>
<dbReference type="GO" id="GO:0016926">
    <property type="term" value="P:protein desumoylation"/>
    <property type="evidence" value="ECO:0007669"/>
    <property type="project" value="TreeGrafter"/>
</dbReference>
<organism evidence="8 9">
    <name type="scientific">Tothia fuscella</name>
    <dbReference type="NCBI Taxonomy" id="1048955"/>
    <lineage>
        <taxon>Eukaryota</taxon>
        <taxon>Fungi</taxon>
        <taxon>Dikarya</taxon>
        <taxon>Ascomycota</taxon>
        <taxon>Pezizomycotina</taxon>
        <taxon>Dothideomycetes</taxon>
        <taxon>Pleosporomycetidae</taxon>
        <taxon>Venturiales</taxon>
        <taxon>Cylindrosympodiaceae</taxon>
        <taxon>Tothia</taxon>
    </lineage>
</organism>
<dbReference type="Gene3D" id="3.40.395.10">
    <property type="entry name" value="Adenoviral Proteinase, Chain A"/>
    <property type="match status" value="1"/>
</dbReference>
<dbReference type="PROSITE" id="PS50600">
    <property type="entry name" value="ULP_PROTEASE"/>
    <property type="match status" value="1"/>
</dbReference>
<evidence type="ECO:0000256" key="1">
    <source>
        <dbReference type="ARBA" id="ARBA00005234"/>
    </source>
</evidence>
<evidence type="ECO:0000256" key="4">
    <source>
        <dbReference type="ARBA" id="ARBA00022786"/>
    </source>
</evidence>
<dbReference type="EMBL" id="MU007129">
    <property type="protein sequence ID" value="KAF2418381.1"/>
    <property type="molecule type" value="Genomic_DNA"/>
</dbReference>
<evidence type="ECO:0000256" key="5">
    <source>
        <dbReference type="ARBA" id="ARBA00022801"/>
    </source>
</evidence>
<feature type="domain" description="Ubiquitin-like protease family profile" evidence="7">
    <location>
        <begin position="57"/>
        <end position="257"/>
    </location>
</feature>
<keyword evidence="9" id="KW-1185">Reference proteome</keyword>
<protein>
    <submittedName>
        <fullName evidence="8">Cysteine proteinase</fullName>
    </submittedName>
</protein>
<evidence type="ECO:0000313" key="9">
    <source>
        <dbReference type="Proteomes" id="UP000800235"/>
    </source>
</evidence>
<reference evidence="8" key="1">
    <citation type="journal article" date="2020" name="Stud. Mycol.">
        <title>101 Dothideomycetes genomes: a test case for predicting lifestyles and emergence of pathogens.</title>
        <authorList>
            <person name="Haridas S."/>
            <person name="Albert R."/>
            <person name="Binder M."/>
            <person name="Bloem J."/>
            <person name="Labutti K."/>
            <person name="Salamov A."/>
            <person name="Andreopoulos B."/>
            <person name="Baker S."/>
            <person name="Barry K."/>
            <person name="Bills G."/>
            <person name="Bluhm B."/>
            <person name="Cannon C."/>
            <person name="Castanera R."/>
            <person name="Culley D."/>
            <person name="Daum C."/>
            <person name="Ezra D."/>
            <person name="Gonzalez J."/>
            <person name="Henrissat B."/>
            <person name="Kuo A."/>
            <person name="Liang C."/>
            <person name="Lipzen A."/>
            <person name="Lutzoni F."/>
            <person name="Magnuson J."/>
            <person name="Mondo S."/>
            <person name="Nolan M."/>
            <person name="Ohm R."/>
            <person name="Pangilinan J."/>
            <person name="Park H.-J."/>
            <person name="Ramirez L."/>
            <person name="Alfaro M."/>
            <person name="Sun H."/>
            <person name="Tritt A."/>
            <person name="Yoshinaga Y."/>
            <person name="Zwiers L.-H."/>
            <person name="Turgeon B."/>
            <person name="Goodwin S."/>
            <person name="Spatafora J."/>
            <person name="Crous P."/>
            <person name="Grigoriev I."/>
        </authorList>
    </citation>
    <scope>NUCLEOTIDE SEQUENCE</scope>
    <source>
        <strain evidence="8">CBS 130266</strain>
    </source>
</reference>
<dbReference type="GO" id="GO:0070139">
    <property type="term" value="F:SUMO-specific endopeptidase activity"/>
    <property type="evidence" value="ECO:0007669"/>
    <property type="project" value="TreeGrafter"/>
</dbReference>
<gene>
    <name evidence="8" type="ORF">EJ08DRAFT_599561</name>
</gene>
<dbReference type="PANTHER" id="PTHR46896">
    <property type="entry name" value="SENTRIN-SPECIFIC PROTEASE"/>
    <property type="match status" value="1"/>
</dbReference>
<dbReference type="InterPro" id="IPR051947">
    <property type="entry name" value="Sentrin-specific_protease"/>
</dbReference>
<comment type="caution">
    <text evidence="8">The sequence shown here is derived from an EMBL/GenBank/DDBJ whole genome shotgun (WGS) entry which is preliminary data.</text>
</comment>
<dbReference type="InterPro" id="IPR003653">
    <property type="entry name" value="Peptidase_C48_C"/>
</dbReference>
<dbReference type="AlphaFoldDB" id="A0A9P4NEW6"/>
<evidence type="ECO:0000256" key="2">
    <source>
        <dbReference type="ARBA" id="ARBA00022553"/>
    </source>
</evidence>
<feature type="region of interest" description="Disordered" evidence="6">
    <location>
        <begin position="1"/>
        <end position="45"/>
    </location>
</feature>
<dbReference type="GO" id="GO:0005737">
    <property type="term" value="C:cytoplasm"/>
    <property type="evidence" value="ECO:0007669"/>
    <property type="project" value="TreeGrafter"/>
</dbReference>
<evidence type="ECO:0000256" key="6">
    <source>
        <dbReference type="SAM" id="MobiDB-lite"/>
    </source>
</evidence>
<accession>A0A9P4NEW6</accession>
<name>A0A9P4NEW6_9PEZI</name>
<dbReference type="Proteomes" id="UP000800235">
    <property type="component" value="Unassembled WGS sequence"/>
</dbReference>
<feature type="non-terminal residue" evidence="8">
    <location>
        <position position="261"/>
    </location>
</feature>
<dbReference type="GO" id="GO:0005634">
    <property type="term" value="C:nucleus"/>
    <property type="evidence" value="ECO:0007669"/>
    <property type="project" value="TreeGrafter"/>
</dbReference>
<dbReference type="Pfam" id="PF02902">
    <property type="entry name" value="Peptidase_C48"/>
    <property type="match status" value="1"/>
</dbReference>
<keyword evidence="3" id="KW-0645">Protease</keyword>
<feature type="compositionally biased region" description="Basic and acidic residues" evidence="6">
    <location>
        <begin position="1"/>
        <end position="17"/>
    </location>
</feature>
<dbReference type="OrthoDB" id="442460at2759"/>
<dbReference type="PANTHER" id="PTHR46896:SF3">
    <property type="entry name" value="FI06413P-RELATED"/>
    <property type="match status" value="1"/>
</dbReference>
<evidence type="ECO:0000259" key="7">
    <source>
        <dbReference type="PROSITE" id="PS50600"/>
    </source>
</evidence>
<comment type="similarity">
    <text evidence="1">Belongs to the peptidase C48 family.</text>
</comment>
<evidence type="ECO:0000256" key="3">
    <source>
        <dbReference type="ARBA" id="ARBA00022670"/>
    </source>
</evidence>